<comment type="caution">
    <text evidence="16">The sequence shown here is derived from an EMBL/GenBank/DDBJ whole genome shotgun (WGS) entry which is preliminary data.</text>
</comment>
<dbReference type="GO" id="GO:0009239">
    <property type="term" value="P:enterobactin biosynthetic process"/>
    <property type="evidence" value="ECO:0007669"/>
    <property type="project" value="UniProtKB-UniPathway"/>
</dbReference>
<evidence type="ECO:0000256" key="9">
    <source>
        <dbReference type="ARBA" id="ARBA00031996"/>
    </source>
</evidence>
<dbReference type="SUPFAM" id="SSF56214">
    <property type="entry name" value="4'-phosphopantetheinyl transferase"/>
    <property type="match status" value="1"/>
</dbReference>
<feature type="binding site" evidence="12">
    <location>
        <begin position="110"/>
        <end position="111"/>
    </location>
    <ligand>
        <name>CoA</name>
        <dbReference type="ChEBI" id="CHEBI:57287"/>
    </ligand>
</feature>
<dbReference type="GO" id="GO:0008897">
    <property type="term" value="F:holo-[acyl-carrier-protein] synthase activity"/>
    <property type="evidence" value="ECO:0007669"/>
    <property type="project" value="InterPro"/>
</dbReference>
<keyword evidence="13" id="KW-0479">Metal-binding</keyword>
<evidence type="ECO:0000259" key="15">
    <source>
        <dbReference type="Pfam" id="PF17837"/>
    </source>
</evidence>
<dbReference type="GO" id="GO:0000287">
    <property type="term" value="F:magnesium ion binding"/>
    <property type="evidence" value="ECO:0007669"/>
    <property type="project" value="InterPro"/>
</dbReference>
<evidence type="ECO:0000256" key="6">
    <source>
        <dbReference type="ARBA" id="ARBA00022679"/>
    </source>
</evidence>
<evidence type="ECO:0000256" key="4">
    <source>
        <dbReference type="ARBA" id="ARBA00011503"/>
    </source>
</evidence>
<dbReference type="GO" id="GO:0005886">
    <property type="term" value="C:plasma membrane"/>
    <property type="evidence" value="ECO:0007669"/>
    <property type="project" value="TreeGrafter"/>
</dbReference>
<keyword evidence="6" id="KW-0808">Transferase</keyword>
<organism evidence="16 17">
    <name type="scientific">Salinicola socius</name>
    <dbReference type="NCBI Taxonomy" id="404433"/>
    <lineage>
        <taxon>Bacteria</taxon>
        <taxon>Pseudomonadati</taxon>
        <taxon>Pseudomonadota</taxon>
        <taxon>Gammaproteobacteria</taxon>
        <taxon>Oceanospirillales</taxon>
        <taxon>Halomonadaceae</taxon>
        <taxon>Salinicola</taxon>
    </lineage>
</organism>
<dbReference type="EMBL" id="MSDO01000035">
    <property type="protein sequence ID" value="OLO02729.1"/>
    <property type="molecule type" value="Genomic_DNA"/>
</dbReference>
<reference evidence="16 17" key="1">
    <citation type="submission" date="2016-12" db="EMBL/GenBank/DDBJ databases">
        <title>Draft genome sequences of strains Salinicola socius SMB35, Salinicola sp. MH3R3-1 and Chromohalobacter sp. SMB17 from the Verkhnekamsk potash mining region of Russia.</title>
        <authorList>
            <person name="Mavrodi D.V."/>
            <person name="Olsson B.E."/>
            <person name="Korsakova E.S."/>
            <person name="Pyankova A."/>
            <person name="Mavrodi O.V."/>
            <person name="Plotnikova E.G."/>
        </authorList>
    </citation>
    <scope>NUCLEOTIDE SEQUENCE [LARGE SCALE GENOMIC DNA]</scope>
    <source>
        <strain evidence="16 17">SMB35</strain>
    </source>
</reference>
<dbReference type="InterPro" id="IPR037143">
    <property type="entry name" value="4-PPantetheinyl_Trfase_dom_sf"/>
</dbReference>
<proteinExistence type="inferred from homology"/>
<dbReference type="PANTHER" id="PTHR38096">
    <property type="entry name" value="ENTEROBACTIN SYNTHASE COMPONENT D"/>
    <property type="match status" value="1"/>
</dbReference>
<comment type="function">
    <text evidence="1">Involved in the biosynthesis of the siderophore enterobactin (enterochelin), which is a macrocyclic trimeric lactone of N-(2,3-dihydroxybenzoyl)-serine. The serine trilactone serves as a scaffolding for the three catechol functionalities that provide hexadentate coordination for the tightly ligated iron(2+) atoms. Plays an essential role in the assembly of the enterobactin by catalyzing the transfer of the 4'-phosphopantetheine (Ppant) moiety from coenzyme A to the apo-domains of both EntB (ArCP domain) and EntF (PCP domain) to yield their holo-forms which make them competent for the activation of 2,3-dihydroxybenzoate (DHB) and L-serine, respectively.</text>
</comment>
<feature type="binding site" evidence="12">
    <location>
        <position position="74"/>
    </location>
    <ligand>
        <name>CoA</name>
        <dbReference type="ChEBI" id="CHEBI:57287"/>
    </ligand>
</feature>
<evidence type="ECO:0000313" key="16">
    <source>
        <dbReference type="EMBL" id="OLO02729.1"/>
    </source>
</evidence>
<feature type="binding site" evidence="12">
    <location>
        <position position="182"/>
    </location>
    <ligand>
        <name>CoA</name>
        <dbReference type="ChEBI" id="CHEBI:57287"/>
    </ligand>
</feature>
<dbReference type="PRINTS" id="PR01399">
    <property type="entry name" value="ENTSNTHTASED"/>
</dbReference>
<keyword evidence="13" id="KW-0460">Magnesium</keyword>
<feature type="binding site" evidence="13">
    <location>
        <position position="132"/>
    </location>
    <ligand>
        <name>Mg(2+)</name>
        <dbReference type="ChEBI" id="CHEBI:18420"/>
    </ligand>
</feature>
<evidence type="ECO:0000256" key="11">
    <source>
        <dbReference type="ARBA" id="ARBA00049191"/>
    </source>
</evidence>
<sequence>MSEVRPPTETLPFGCHSQRSEWPWQLVLPEARFSALRFETEALCEADLDGWDLPLPERLRTAAAKRRAEFLAGRLSARHALAELTGSSSTPAQDAERLPEWPAGTLGSITHSRGLAAAVVASRPNFQSVGLDAEVVMSAERARRLAPQILVASEQVWFDRLPAERQGDFLTLVFSLKESLFKALYPLVRERFYFPHARLILWDAETCAVSIELLKTLSPQWPAGTVLRGQVTKIDDYLLTLIAISGK</sequence>
<name>A0A1Q8SMP1_9GAMM</name>
<feature type="binding site" evidence="12">
    <location>
        <position position="66"/>
    </location>
    <ligand>
        <name>CoA</name>
        <dbReference type="ChEBI" id="CHEBI:57287"/>
    </ligand>
</feature>
<dbReference type="Proteomes" id="UP000186878">
    <property type="component" value="Unassembled WGS sequence"/>
</dbReference>
<dbReference type="RefSeq" id="WP_075571591.1">
    <property type="nucleotide sequence ID" value="NZ_MSDO01000035.1"/>
</dbReference>
<dbReference type="InterPro" id="IPR008278">
    <property type="entry name" value="4-PPantetheinyl_Trfase_dom"/>
</dbReference>
<dbReference type="STRING" id="404433.BTW07_18260"/>
<evidence type="ECO:0000256" key="10">
    <source>
        <dbReference type="ARBA" id="ARBA00049176"/>
    </source>
</evidence>
<comment type="cofactor">
    <cofactor evidence="13">
        <name>Mg(2+)</name>
        <dbReference type="ChEBI" id="CHEBI:18420"/>
    </cofactor>
</comment>
<accession>A0A1Q8SMP1</accession>
<dbReference type="GO" id="GO:0009366">
    <property type="term" value="C:enterobactin synthetase complex"/>
    <property type="evidence" value="ECO:0007669"/>
    <property type="project" value="InterPro"/>
</dbReference>
<dbReference type="InterPro" id="IPR041354">
    <property type="entry name" value="4PPT_N"/>
</dbReference>
<evidence type="ECO:0000256" key="12">
    <source>
        <dbReference type="PIRSR" id="PIRSR603542-1"/>
    </source>
</evidence>
<comment type="pathway">
    <text evidence="2">Siderophore biosynthesis; enterobactin biosynthesis.</text>
</comment>
<feature type="binding site" evidence="12">
    <location>
        <position position="132"/>
    </location>
    <ligand>
        <name>CoA</name>
        <dbReference type="ChEBI" id="CHEBI:57287"/>
    </ligand>
</feature>
<evidence type="ECO:0000256" key="5">
    <source>
        <dbReference type="ARBA" id="ARBA00019087"/>
    </source>
</evidence>
<dbReference type="Pfam" id="PF17837">
    <property type="entry name" value="4PPT_N"/>
    <property type="match status" value="1"/>
</dbReference>
<comment type="subunit">
    <text evidence="4">EntB, EntD, EntE, and EntF form a multienzyme complex called enterobactin synthase.</text>
</comment>
<comment type="similarity">
    <text evidence="3">Belongs to the P-Pant transferase superfamily. EntD family.</text>
</comment>
<feature type="domain" description="4'-phosphopantetheinyl transferase" evidence="14">
    <location>
        <begin position="128"/>
        <end position="226"/>
    </location>
</feature>
<evidence type="ECO:0000256" key="8">
    <source>
        <dbReference type="ARBA" id="ARBA00029894"/>
    </source>
</evidence>
<evidence type="ECO:0000256" key="2">
    <source>
        <dbReference type="ARBA" id="ARBA00004993"/>
    </source>
</evidence>
<dbReference type="Gene3D" id="3.90.470.20">
    <property type="entry name" value="4'-phosphopantetheinyl transferase domain"/>
    <property type="match status" value="1"/>
</dbReference>
<evidence type="ECO:0000256" key="3">
    <source>
        <dbReference type="ARBA" id="ARBA00008342"/>
    </source>
</evidence>
<evidence type="ECO:0000313" key="17">
    <source>
        <dbReference type="Proteomes" id="UP000186878"/>
    </source>
</evidence>
<dbReference type="AlphaFoldDB" id="A0A1Q8SMP1"/>
<keyword evidence="17" id="KW-1185">Reference proteome</keyword>
<comment type="catalytic activity">
    <reaction evidence="10">
        <text>apo-[aryl-carrier protein] + CoA = holo-[aryl-carrier protein] + adenosine 3',5'-bisphosphate + H(+)</text>
        <dbReference type="Rhea" id="RHEA:48404"/>
        <dbReference type="Rhea" id="RHEA-COMP:15903"/>
        <dbReference type="Rhea" id="RHEA-COMP:17557"/>
        <dbReference type="ChEBI" id="CHEBI:15378"/>
        <dbReference type="ChEBI" id="CHEBI:29999"/>
        <dbReference type="ChEBI" id="CHEBI:57287"/>
        <dbReference type="ChEBI" id="CHEBI:58343"/>
        <dbReference type="ChEBI" id="CHEBI:64479"/>
    </reaction>
</comment>
<comment type="catalytic activity">
    <reaction evidence="11">
        <text>apo-[peptidyl-carrier protein] + CoA = holo-[peptidyl-carrier protein] + adenosine 3',5'-bisphosphate + H(+)</text>
        <dbReference type="Rhea" id="RHEA:46228"/>
        <dbReference type="Rhea" id="RHEA-COMP:11479"/>
        <dbReference type="Rhea" id="RHEA-COMP:11480"/>
        <dbReference type="ChEBI" id="CHEBI:15378"/>
        <dbReference type="ChEBI" id="CHEBI:29999"/>
        <dbReference type="ChEBI" id="CHEBI:57287"/>
        <dbReference type="ChEBI" id="CHEBI:58343"/>
        <dbReference type="ChEBI" id="CHEBI:64479"/>
    </reaction>
</comment>
<evidence type="ECO:0000256" key="13">
    <source>
        <dbReference type="PIRSR" id="PIRSR603542-2"/>
    </source>
</evidence>
<evidence type="ECO:0000256" key="7">
    <source>
        <dbReference type="ARBA" id="ARBA00023191"/>
    </source>
</evidence>
<dbReference type="UniPathway" id="UPA00017"/>
<dbReference type="PANTHER" id="PTHR38096:SF1">
    <property type="entry name" value="ENTEROBACTIN SYNTHASE COMPONENT D"/>
    <property type="match status" value="1"/>
</dbReference>
<dbReference type="OrthoDB" id="8210607at2"/>
<keyword evidence="7" id="KW-0259">Enterobactin biosynthesis</keyword>
<gene>
    <name evidence="16" type="ORF">BTW07_18260</name>
</gene>
<feature type="domain" description="4'-phosphopantetheinyl transferase N-terminal" evidence="15">
    <location>
        <begin position="57"/>
        <end position="121"/>
    </location>
</feature>
<dbReference type="Pfam" id="PF01648">
    <property type="entry name" value="ACPS"/>
    <property type="match status" value="1"/>
</dbReference>
<protein>
    <recommendedName>
        <fullName evidence="5">Enterobactin synthase component D</fullName>
    </recommendedName>
    <alternativeName>
        <fullName evidence="8">4'-phosphopantetheinyl transferase EntD</fullName>
    </alternativeName>
    <alternativeName>
        <fullName evidence="9">Enterochelin synthase D</fullName>
    </alternativeName>
</protein>
<evidence type="ECO:0000256" key="1">
    <source>
        <dbReference type="ARBA" id="ARBA00003937"/>
    </source>
</evidence>
<dbReference type="InterPro" id="IPR003542">
    <property type="entry name" value="Enbac_synth_compD-like"/>
</dbReference>
<feature type="binding site" evidence="13">
    <location>
        <position position="134"/>
    </location>
    <ligand>
        <name>Mg(2+)</name>
        <dbReference type="ChEBI" id="CHEBI:18420"/>
    </ligand>
</feature>
<feature type="binding site" evidence="13">
    <location>
        <position position="133"/>
    </location>
    <ligand>
        <name>Mg(2+)</name>
        <dbReference type="ChEBI" id="CHEBI:18420"/>
    </ligand>
</feature>
<feature type="binding site" evidence="12">
    <location>
        <position position="178"/>
    </location>
    <ligand>
        <name>CoA</name>
        <dbReference type="ChEBI" id="CHEBI:57287"/>
    </ligand>
</feature>
<evidence type="ECO:0000259" key="14">
    <source>
        <dbReference type="Pfam" id="PF01648"/>
    </source>
</evidence>